<dbReference type="EMBL" id="MDET01000027">
    <property type="protein sequence ID" value="OQM74555.1"/>
    <property type="molecule type" value="Genomic_DNA"/>
</dbReference>
<comment type="similarity">
    <text evidence="1 2">Belongs to the UPF0235 family.</text>
</comment>
<evidence type="ECO:0000256" key="1">
    <source>
        <dbReference type="ARBA" id="ARBA00010364"/>
    </source>
</evidence>
<gene>
    <name evidence="3" type="ORF">BFN67_21310</name>
</gene>
<dbReference type="OrthoDB" id="9801972at2"/>
<dbReference type="RefSeq" id="WP_080920638.1">
    <property type="nucleotide sequence ID" value="NZ_MDET01000027.1"/>
</dbReference>
<evidence type="ECO:0000256" key="2">
    <source>
        <dbReference type="HAMAP-Rule" id="MF_00634"/>
    </source>
</evidence>
<dbReference type="NCBIfam" id="TIGR00251">
    <property type="entry name" value="DUF167 family protein"/>
    <property type="match status" value="1"/>
</dbReference>
<dbReference type="InterPro" id="IPR036591">
    <property type="entry name" value="YggU-like_sf"/>
</dbReference>
<evidence type="ECO:0000313" key="4">
    <source>
        <dbReference type="Proteomes" id="UP000191905"/>
    </source>
</evidence>
<dbReference type="HAMAP" id="MF_00634">
    <property type="entry name" value="UPF0235"/>
    <property type="match status" value="1"/>
</dbReference>
<reference evidence="3 4" key="1">
    <citation type="journal article" date="2016" name="Int. J. Syst. Evol. Microbiol.">
        <title>Pseudaminobacter manganicus sp. nov., isolated from sludge of a manganese mine.</title>
        <authorList>
            <person name="Li J."/>
            <person name="Huang J."/>
            <person name="Liao S."/>
            <person name="Wang G."/>
        </authorList>
    </citation>
    <scope>NUCLEOTIDE SEQUENCE [LARGE SCALE GENOMIC DNA]</scope>
    <source>
        <strain evidence="3 4">JH-7</strain>
    </source>
</reference>
<protein>
    <recommendedName>
        <fullName evidence="2">UPF0235 protein BFN67_21310</fullName>
    </recommendedName>
</protein>
<proteinExistence type="inferred from homology"/>
<sequence>MKQLSAARASDTPFRLRPDGIDLFVKLTPKAATDAIQGLEIAADGRCRLKARVRAAPEKGKANAALERLVARILDLPVSAVSLTAGAAARLKTLQITGDPKILAARLPGLVTSSD</sequence>
<dbReference type="InterPro" id="IPR003746">
    <property type="entry name" value="DUF167"/>
</dbReference>
<dbReference type="Pfam" id="PF02594">
    <property type="entry name" value="DUF167"/>
    <property type="match status" value="1"/>
</dbReference>
<organism evidence="3 4">
    <name type="scientific">Manganibacter manganicus</name>
    <dbReference type="NCBI Taxonomy" id="1873176"/>
    <lineage>
        <taxon>Bacteria</taxon>
        <taxon>Pseudomonadati</taxon>
        <taxon>Pseudomonadota</taxon>
        <taxon>Alphaproteobacteria</taxon>
        <taxon>Hyphomicrobiales</taxon>
        <taxon>Phyllobacteriaceae</taxon>
        <taxon>Manganibacter</taxon>
    </lineage>
</organism>
<dbReference type="SMART" id="SM01152">
    <property type="entry name" value="DUF167"/>
    <property type="match status" value="1"/>
</dbReference>
<dbReference type="AlphaFoldDB" id="A0A1V8RMW9"/>
<accession>A0A1V8RMW9</accession>
<dbReference type="Proteomes" id="UP000191905">
    <property type="component" value="Unassembled WGS sequence"/>
</dbReference>
<evidence type="ECO:0000313" key="3">
    <source>
        <dbReference type="EMBL" id="OQM74555.1"/>
    </source>
</evidence>
<keyword evidence="4" id="KW-1185">Reference proteome</keyword>
<dbReference type="Gene3D" id="3.30.1200.10">
    <property type="entry name" value="YggU-like"/>
    <property type="match status" value="1"/>
</dbReference>
<dbReference type="STRING" id="1873176.BFN67_21310"/>
<comment type="caution">
    <text evidence="3">The sequence shown here is derived from an EMBL/GenBank/DDBJ whole genome shotgun (WGS) entry which is preliminary data.</text>
</comment>
<dbReference type="SUPFAM" id="SSF69786">
    <property type="entry name" value="YggU-like"/>
    <property type="match status" value="1"/>
</dbReference>
<name>A0A1V8RMW9_9HYPH</name>